<sequence length="278" mass="31455">MDFSNSAFRTMPTSTVSDDTMSHANLVMACRWGWTSTPDEGTNSAFASSSTSQQIPVSSFNNIRSKRFAPCQGRLYHQLLCSHRIRTDLVEDCGANCIEPYGNTVDAPFVCNECIQAEAAKIWEERQTQHNATYPPMEQMSKEQYEQWYAEHRQLEAEFSRDQRVYELELKSKTRPSNICSALEASKEEMEFATELDSLSLSLMASNNSNVEQASYQPQGRTRTSLATDPEEQLHWDLNTLALDRGACGIEYSGSQPNNGVSPGRQLDPEELWRKPRN</sequence>
<dbReference type="GeneID" id="29114206"/>
<dbReference type="KEGG" id="aalt:CC77DRAFT_1063230"/>
<feature type="region of interest" description="Disordered" evidence="1">
    <location>
        <begin position="252"/>
        <end position="278"/>
    </location>
</feature>
<keyword evidence="3" id="KW-1185">Reference proteome</keyword>
<dbReference type="VEuPathDB" id="FungiDB:CC77DRAFT_1063230"/>
<evidence type="ECO:0000313" key="3">
    <source>
        <dbReference type="Proteomes" id="UP000077248"/>
    </source>
</evidence>
<organism evidence="2 3">
    <name type="scientific">Alternaria alternata</name>
    <name type="common">Alternaria rot fungus</name>
    <name type="synonym">Torula alternata</name>
    <dbReference type="NCBI Taxonomy" id="5599"/>
    <lineage>
        <taxon>Eukaryota</taxon>
        <taxon>Fungi</taxon>
        <taxon>Dikarya</taxon>
        <taxon>Ascomycota</taxon>
        <taxon>Pezizomycotina</taxon>
        <taxon>Dothideomycetes</taxon>
        <taxon>Pleosporomycetidae</taxon>
        <taxon>Pleosporales</taxon>
        <taxon>Pleosporineae</taxon>
        <taxon>Pleosporaceae</taxon>
        <taxon>Alternaria</taxon>
        <taxon>Alternaria sect. Alternaria</taxon>
        <taxon>Alternaria alternata complex</taxon>
    </lineage>
</organism>
<feature type="compositionally biased region" description="Basic and acidic residues" evidence="1">
    <location>
        <begin position="267"/>
        <end position="278"/>
    </location>
</feature>
<proteinExistence type="predicted"/>
<evidence type="ECO:0000256" key="1">
    <source>
        <dbReference type="SAM" id="MobiDB-lite"/>
    </source>
</evidence>
<dbReference type="AlphaFoldDB" id="A0A177DIB5"/>
<reference evidence="2 3" key="1">
    <citation type="submission" date="2016-05" db="EMBL/GenBank/DDBJ databases">
        <title>Comparative analysis of secretome profiles of manganese(II)-oxidizing ascomycete fungi.</title>
        <authorList>
            <consortium name="DOE Joint Genome Institute"/>
            <person name="Zeiner C.A."/>
            <person name="Purvine S.O."/>
            <person name="Zink E.M."/>
            <person name="Wu S."/>
            <person name="Pasa-Tolic L."/>
            <person name="Chaput D.L."/>
            <person name="Haridas S."/>
            <person name="Grigoriev I.V."/>
            <person name="Santelli C.M."/>
            <person name="Hansel C.M."/>
        </authorList>
    </citation>
    <scope>NUCLEOTIDE SEQUENCE [LARGE SCALE GENOMIC DNA]</scope>
    <source>
        <strain evidence="2 3">SRC1lrK2f</strain>
    </source>
</reference>
<accession>A0A177DIB5</accession>
<name>A0A177DIB5_ALTAL</name>
<gene>
    <name evidence="2" type="ORF">CC77DRAFT_1063230</name>
</gene>
<evidence type="ECO:0000313" key="2">
    <source>
        <dbReference type="EMBL" id="OAG18589.1"/>
    </source>
</evidence>
<dbReference type="RefSeq" id="XP_018384010.1">
    <property type="nucleotide sequence ID" value="XM_018528612.1"/>
</dbReference>
<dbReference type="EMBL" id="KV441483">
    <property type="protein sequence ID" value="OAG18589.1"/>
    <property type="molecule type" value="Genomic_DNA"/>
</dbReference>
<dbReference type="Proteomes" id="UP000077248">
    <property type="component" value="Unassembled WGS sequence"/>
</dbReference>
<dbReference type="OMA" id="CQGRLYH"/>
<protein>
    <submittedName>
        <fullName evidence="2">Uncharacterized protein</fullName>
    </submittedName>
</protein>